<dbReference type="NCBIfam" id="TIGR00815">
    <property type="entry name" value="sulP"/>
    <property type="match status" value="1"/>
</dbReference>
<protein>
    <recommendedName>
        <fullName evidence="6">STAS domain-containing protein</fullName>
    </recommendedName>
</protein>
<dbReference type="CDD" id="cd07042">
    <property type="entry name" value="STAS_SulP_like_sulfate_transporter"/>
    <property type="match status" value="1"/>
</dbReference>
<dbReference type="GO" id="GO:0055085">
    <property type="term" value="P:transmembrane transport"/>
    <property type="evidence" value="ECO:0007669"/>
    <property type="project" value="InterPro"/>
</dbReference>
<feature type="transmembrane region" description="Helical" evidence="5">
    <location>
        <begin position="454"/>
        <end position="473"/>
    </location>
</feature>
<keyword evidence="4 5" id="KW-0472">Membrane</keyword>
<evidence type="ECO:0000256" key="1">
    <source>
        <dbReference type="ARBA" id="ARBA00004141"/>
    </source>
</evidence>
<feature type="transmembrane region" description="Helical" evidence="5">
    <location>
        <begin position="92"/>
        <end position="112"/>
    </location>
</feature>
<dbReference type="AlphaFoldDB" id="A0A818L592"/>
<proteinExistence type="predicted"/>
<feature type="transmembrane region" description="Helical" evidence="5">
    <location>
        <begin position="425"/>
        <end position="447"/>
    </location>
</feature>
<dbReference type="Pfam" id="PF00916">
    <property type="entry name" value="Sulfate_transp"/>
    <property type="match status" value="1"/>
</dbReference>
<dbReference type="InterPro" id="IPR036513">
    <property type="entry name" value="STAS_dom_sf"/>
</dbReference>
<evidence type="ECO:0000256" key="5">
    <source>
        <dbReference type="SAM" id="Phobius"/>
    </source>
</evidence>
<accession>A0A818L592</accession>
<feature type="transmembrane region" description="Helical" evidence="5">
    <location>
        <begin position="199"/>
        <end position="222"/>
    </location>
</feature>
<feature type="domain" description="STAS" evidence="6">
    <location>
        <begin position="544"/>
        <end position="678"/>
    </location>
</feature>
<organism evidence="7 8">
    <name type="scientific">Rotaria sordida</name>
    <dbReference type="NCBI Taxonomy" id="392033"/>
    <lineage>
        <taxon>Eukaryota</taxon>
        <taxon>Metazoa</taxon>
        <taxon>Spiralia</taxon>
        <taxon>Gnathifera</taxon>
        <taxon>Rotifera</taxon>
        <taxon>Eurotatoria</taxon>
        <taxon>Bdelloidea</taxon>
        <taxon>Philodinida</taxon>
        <taxon>Philodinidae</taxon>
        <taxon>Rotaria</taxon>
    </lineage>
</organism>
<gene>
    <name evidence="7" type="ORF">FNK824_LOCUS2035</name>
</gene>
<feature type="transmembrane region" description="Helical" evidence="5">
    <location>
        <begin position="355"/>
        <end position="374"/>
    </location>
</feature>
<evidence type="ECO:0000259" key="6">
    <source>
        <dbReference type="PROSITE" id="PS50801"/>
    </source>
</evidence>
<evidence type="ECO:0000256" key="4">
    <source>
        <dbReference type="ARBA" id="ARBA00023136"/>
    </source>
</evidence>
<evidence type="ECO:0000313" key="7">
    <source>
        <dbReference type="EMBL" id="CAF3572829.1"/>
    </source>
</evidence>
<comment type="caution">
    <text evidence="7">The sequence shown here is derived from an EMBL/GenBank/DDBJ whole genome shotgun (WGS) entry which is preliminary data.</text>
</comment>
<evidence type="ECO:0000256" key="3">
    <source>
        <dbReference type="ARBA" id="ARBA00022989"/>
    </source>
</evidence>
<dbReference type="InterPro" id="IPR011547">
    <property type="entry name" value="SLC26A/SulP_dom"/>
</dbReference>
<comment type="subcellular location">
    <subcellularLocation>
        <location evidence="1">Membrane</location>
        <topology evidence="1">Multi-pass membrane protein</topology>
    </subcellularLocation>
</comment>
<evidence type="ECO:0000256" key="2">
    <source>
        <dbReference type="ARBA" id="ARBA00022692"/>
    </source>
</evidence>
<dbReference type="InterPro" id="IPR001902">
    <property type="entry name" value="SLC26A/SulP_fam"/>
</dbReference>
<evidence type="ECO:0000313" key="8">
    <source>
        <dbReference type="Proteomes" id="UP000663874"/>
    </source>
</evidence>
<keyword evidence="2 5" id="KW-0812">Transmembrane</keyword>
<feature type="transmembrane region" description="Helical" evidence="5">
    <location>
        <begin position="479"/>
        <end position="501"/>
    </location>
</feature>
<sequence length="715" mass="80481">MTGIRFEKDIDYHNEDDGELTAAEPSTPRSRRLQSFVDEYGTYRPHLSRIDHIKRYLKKQFATFTFLCCLNSVLDKIPLLRCLKEYNIRKNLFGDIIAGIIVAIMHIPQGMAYGVLTTLPPIYGLYVSFFPVIIYMIFGTCPHLSIGTFAVISLMIAQALESVIQPSMSIINNNQTSSTFSNDSDLFLINEKIGTATTLALLVGIVQLILSFLRLGFLAIYLTEPFISGFTTGAALHVFTSQIPLIFDIKAPRGINGAFKLPRFYIKLISLLIHNINLVSTAIGIISIIVLYVAKYLNERYKSKIRIVLPCELILVIIGTITSHFTKLHSKHRVSVVGEIKRGLPSLTVPPLNHWNQLIVPAITIAAVSLSISISMAKMFSRKHGYKVSSNQELLAYGISNVFSSFFQCYPSAGSLSRSVVQEGSGGKTLLIGGFSSIVLGTVIIALTHLFRSLPMTCLAAIIIVNLKGLLFQMKDFMFYFQISLLECILWTMTFVSVLLFDVDIGLYVGMCTSFVINTIRTQKPRFVVLGQVEETGLYKSIVYFPSGHQYSKIKILRFDESLYACNAPFFKRKFYELIDIHLSYSPLISWGEKTQKNHKNEPTYKYVILDCSPFNYIDTVGVKLLIQIFHDLKKRGITLYLSECRLEVRHTFDVMKFYEQTESDTVYVTTHSAVMAARNALNNVTSSYGSSSSTVDEFSLKTNSFSKTKRFSFL</sequence>
<feature type="transmembrane region" description="Helical" evidence="5">
    <location>
        <begin position="132"/>
        <end position="157"/>
    </location>
</feature>
<dbReference type="PROSITE" id="PS50801">
    <property type="entry name" value="STAS"/>
    <property type="match status" value="1"/>
</dbReference>
<dbReference type="Proteomes" id="UP000663874">
    <property type="component" value="Unassembled WGS sequence"/>
</dbReference>
<dbReference type="EMBL" id="CAJOBE010000116">
    <property type="protein sequence ID" value="CAF3572829.1"/>
    <property type="molecule type" value="Genomic_DNA"/>
</dbReference>
<name>A0A818L592_9BILA</name>
<feature type="transmembrane region" description="Helical" evidence="5">
    <location>
        <begin position="305"/>
        <end position="325"/>
    </location>
</feature>
<dbReference type="GO" id="GO:0016020">
    <property type="term" value="C:membrane"/>
    <property type="evidence" value="ECO:0007669"/>
    <property type="project" value="UniProtKB-SubCell"/>
</dbReference>
<dbReference type="PANTHER" id="PTHR11814">
    <property type="entry name" value="SULFATE TRANSPORTER"/>
    <property type="match status" value="1"/>
</dbReference>
<dbReference type="SUPFAM" id="SSF52091">
    <property type="entry name" value="SpoIIaa-like"/>
    <property type="match status" value="1"/>
</dbReference>
<dbReference type="Gene3D" id="3.30.750.24">
    <property type="entry name" value="STAS domain"/>
    <property type="match status" value="1"/>
</dbReference>
<reference evidence="7" key="1">
    <citation type="submission" date="2021-02" db="EMBL/GenBank/DDBJ databases">
        <authorList>
            <person name="Nowell W R."/>
        </authorList>
    </citation>
    <scope>NUCLEOTIDE SEQUENCE</scope>
</reference>
<dbReference type="Pfam" id="PF01740">
    <property type="entry name" value="STAS"/>
    <property type="match status" value="1"/>
</dbReference>
<keyword evidence="3 5" id="KW-1133">Transmembrane helix</keyword>
<feature type="transmembrane region" description="Helical" evidence="5">
    <location>
        <begin position="268"/>
        <end position="293"/>
    </location>
</feature>
<dbReference type="InterPro" id="IPR002645">
    <property type="entry name" value="STAS_dom"/>
</dbReference>